<evidence type="ECO:0000313" key="4">
    <source>
        <dbReference type="Proteomes" id="UP001152797"/>
    </source>
</evidence>
<reference evidence="2" key="2">
    <citation type="submission" date="2024-04" db="EMBL/GenBank/DDBJ databases">
        <authorList>
            <person name="Chen Y."/>
            <person name="Shah S."/>
            <person name="Dougan E. K."/>
            <person name="Thang M."/>
            <person name="Chan C."/>
        </authorList>
    </citation>
    <scope>NUCLEOTIDE SEQUENCE [LARGE SCALE GENOMIC DNA]</scope>
</reference>
<dbReference type="EMBL" id="CAMXCT020001820">
    <property type="protein sequence ID" value="CAL1146721.1"/>
    <property type="molecule type" value="Genomic_DNA"/>
</dbReference>
<keyword evidence="4" id="KW-1185">Reference proteome</keyword>
<name>A0A9P1CKZ6_9DINO</name>
<dbReference type="OrthoDB" id="10255648at2759"/>
<dbReference type="Proteomes" id="UP001152797">
    <property type="component" value="Unassembled WGS sequence"/>
</dbReference>
<proteinExistence type="predicted"/>
<gene>
    <name evidence="1" type="ORF">C1SCF055_LOCUS20107</name>
</gene>
<dbReference type="EMBL" id="CAMXCT030001820">
    <property type="protein sequence ID" value="CAL4780658.1"/>
    <property type="molecule type" value="Genomic_DNA"/>
</dbReference>
<protein>
    <submittedName>
        <fullName evidence="3">Protein xylosyltransferase</fullName>
    </submittedName>
</protein>
<evidence type="ECO:0000313" key="2">
    <source>
        <dbReference type="EMBL" id="CAL1146721.1"/>
    </source>
</evidence>
<accession>A0A9P1CKZ6</accession>
<dbReference type="EMBL" id="CAMXCT010001820">
    <property type="protein sequence ID" value="CAI3993346.1"/>
    <property type="molecule type" value="Genomic_DNA"/>
</dbReference>
<sequence>MKIQRLVLETPMEISVGYHTSLQQDIPGGLTSNETLHPKVAYDTAVTVESHYPYGLTIGSNSYDMYSWDWPTVDLNGLGAIQESSSLSFLFDTTWLDVDRGLGCSEAYEENSSTMKWVKVDSDSDGVPDTWQGLFGSDVLPASLCDGLYDGHVVVTDQGITEAFTAAQSSNSALKVLIRDITGTSVEGFEIREVVAAWKYQAPVWWPDDPDNCWLVNDSMTATDACSCKDTCRCMPGCSEEDCSTDNDTLRSYTCAYAGVAANMTARIQTKGSLRWLPEIWECPNDAAATSSNFGDGVCDCGCARYDPDCAGASGNPQAYADELETNGAEVRNYCADEAVMLGEDGLNYTVESAGCQNYFHIGLNDGMTSPMPWLPRGICQSESTVTLNLEIPAYCAFDDPVDRTILTSNMLLKVSEVTGFDNCAEWIGHVRGAQLQRPSIVAVKMPNARQFTAMTEFAPWRSLQTKAWSLLHLVDAAAISDSDIRSIQELEQWPDLKLVINSNKLYQKPLEMLFRSMTAAQFRNWTEVLVIIGGSDREKVYQEKEVTYIETKFMNFDLTGLSMLYHYRNHPMVHALAYLYILDTSTVGMAFPWKFNELASTGYHEMLNPPKPSSNICAFGHGLVEKYGKNFDTLLTKEDGLAFEFGEEVKGVRPLNAFAEEVTQMQPRLEHGDAIDIYHTGHNRRVFWYPDLDIFKYIFWSKTGDIEGNIQEVSAAESEVKAYWWRLWKFLTGWKGT</sequence>
<reference evidence="1" key="1">
    <citation type="submission" date="2022-10" db="EMBL/GenBank/DDBJ databases">
        <authorList>
            <person name="Chen Y."/>
            <person name="Dougan E. K."/>
            <person name="Chan C."/>
            <person name="Rhodes N."/>
            <person name="Thang M."/>
        </authorList>
    </citation>
    <scope>NUCLEOTIDE SEQUENCE</scope>
</reference>
<dbReference type="AlphaFoldDB" id="A0A9P1CKZ6"/>
<evidence type="ECO:0000313" key="3">
    <source>
        <dbReference type="EMBL" id="CAL4780658.1"/>
    </source>
</evidence>
<organism evidence="1">
    <name type="scientific">Cladocopium goreaui</name>
    <dbReference type="NCBI Taxonomy" id="2562237"/>
    <lineage>
        <taxon>Eukaryota</taxon>
        <taxon>Sar</taxon>
        <taxon>Alveolata</taxon>
        <taxon>Dinophyceae</taxon>
        <taxon>Suessiales</taxon>
        <taxon>Symbiodiniaceae</taxon>
        <taxon>Cladocopium</taxon>
    </lineage>
</organism>
<evidence type="ECO:0000313" key="1">
    <source>
        <dbReference type="EMBL" id="CAI3993346.1"/>
    </source>
</evidence>
<comment type="caution">
    <text evidence="1">The sequence shown here is derived from an EMBL/GenBank/DDBJ whole genome shotgun (WGS) entry which is preliminary data.</text>
</comment>